<dbReference type="AlphaFoldDB" id="A0A644XEK9"/>
<dbReference type="SUPFAM" id="SSF53850">
    <property type="entry name" value="Periplasmic binding protein-like II"/>
    <property type="match status" value="1"/>
</dbReference>
<reference evidence="2" key="1">
    <citation type="submission" date="2019-08" db="EMBL/GenBank/DDBJ databases">
        <authorList>
            <person name="Kucharzyk K."/>
            <person name="Murdoch R.W."/>
            <person name="Higgins S."/>
            <person name="Loffler F."/>
        </authorList>
    </citation>
    <scope>NUCLEOTIDE SEQUENCE</scope>
</reference>
<feature type="region of interest" description="Disordered" evidence="1">
    <location>
        <begin position="32"/>
        <end position="51"/>
    </location>
</feature>
<organism evidence="2">
    <name type="scientific">bioreactor metagenome</name>
    <dbReference type="NCBI Taxonomy" id="1076179"/>
    <lineage>
        <taxon>unclassified sequences</taxon>
        <taxon>metagenomes</taxon>
        <taxon>ecological metagenomes</taxon>
    </lineage>
</organism>
<dbReference type="PROSITE" id="PS51257">
    <property type="entry name" value="PROKAR_LIPOPROTEIN"/>
    <property type="match status" value="1"/>
</dbReference>
<dbReference type="PANTHER" id="PTHR43649">
    <property type="entry name" value="ARABINOSE-BINDING PROTEIN-RELATED"/>
    <property type="match status" value="1"/>
</dbReference>
<proteinExistence type="predicted"/>
<evidence type="ECO:0000313" key="2">
    <source>
        <dbReference type="EMBL" id="MPM14666.1"/>
    </source>
</evidence>
<dbReference type="InterPro" id="IPR050490">
    <property type="entry name" value="Bact_solute-bd_prot1"/>
</dbReference>
<sequence length="453" mass="49239">MKKLLCIVLCLALASSLLFACASPAATETTDAAATEATASEAAATEEPAATADEPVTITILRPGDEEKVKSFLEPAVQQFEAENPNITVEIMYESWAGWIQTYPTYFEADTQPDVIFWWDNKLYDSSAHDHLVNLSNYLSEDFFSQIPQGIWDLVDTGDMDGVYYVPNSVDTFVMYYNKDVFTAAGLDPNTPPTTWDELLTDVQTIYDVTGTPGIGIPAITGSEVLEEFVGLFLNQATDASVLDSSSMPLFNTADGLSALTMVQNLSKYAQTSPTEYGRGELRALLRDGQVGIIFDGPWAVPTFKAAYGDDLDNSPIGIATVPLAANGKKIDWAGTNGWIATRESTAAASAKLIEFLMSPEILLSHHIIYGSAPLYASEFDNAAFQYDYWKVFYDEAQNYKLYGMIGRNSATPAAYYTALEEVWQQLVLGQISAEDAQAAAAAAAEGVTARNN</sequence>
<dbReference type="PANTHER" id="PTHR43649:SF12">
    <property type="entry name" value="DIACETYLCHITOBIOSE BINDING PROTEIN DASA"/>
    <property type="match status" value="1"/>
</dbReference>
<comment type="caution">
    <text evidence="2">The sequence shown here is derived from an EMBL/GenBank/DDBJ whole genome shotgun (WGS) entry which is preliminary data.</text>
</comment>
<gene>
    <name evidence="2" type="ORF">SDC9_61030</name>
</gene>
<name>A0A644XEK9_9ZZZZ</name>
<accession>A0A644XEK9</accession>
<dbReference type="EMBL" id="VSSQ01002317">
    <property type="protein sequence ID" value="MPM14666.1"/>
    <property type="molecule type" value="Genomic_DNA"/>
</dbReference>
<dbReference type="InterPro" id="IPR006059">
    <property type="entry name" value="SBP"/>
</dbReference>
<evidence type="ECO:0000256" key="1">
    <source>
        <dbReference type="SAM" id="MobiDB-lite"/>
    </source>
</evidence>
<protein>
    <submittedName>
        <fullName evidence="2">Uncharacterized protein</fullName>
    </submittedName>
</protein>
<dbReference type="Gene3D" id="3.40.190.10">
    <property type="entry name" value="Periplasmic binding protein-like II"/>
    <property type="match status" value="1"/>
</dbReference>
<dbReference type="Pfam" id="PF01547">
    <property type="entry name" value="SBP_bac_1"/>
    <property type="match status" value="1"/>
</dbReference>